<gene>
    <name evidence="2" type="ORF">CDL12_01028</name>
</gene>
<evidence type="ECO:0000256" key="1">
    <source>
        <dbReference type="SAM" id="Coils"/>
    </source>
</evidence>
<sequence>MVKYAGENIAKHFGLSEARDLFHNVDLSSLQQLRSYWEGQISMIDKAGISDKYKDLFVALRSSYLTFRTREEHIVEAYSPHRFSRQHGFCQDTPGTLRREILSCELNELVRLWASSTLLGTSSKLTIPGDISSPPLLLSTEKEAKTTSRGSARSVNEASLFDFVEENMFVHRNENNSPAIQAEKDLDIEILPNAFEVSSCPHPVSIASEFWPQAIKTATEQLLLIKEMEKHMGDISVAKSRLAVFFDRASDFIEVKLSSASKKTLEMHETSLSFAQQNLLEAESRESKEAELMQNIKAELLRLTQEKEELKRQLAKLGIKKGIVNLSFGQTEESLSKSQEDVVAKREIVLKIESEPYLWKKDTEALEKMEVELENSRRDLASFNLFV</sequence>
<accession>A0A2G9I8Z1</accession>
<proteinExistence type="predicted"/>
<feature type="coiled-coil region" evidence="1">
    <location>
        <begin position="265"/>
        <end position="320"/>
    </location>
</feature>
<dbReference type="AlphaFoldDB" id="A0A2G9I8Z1"/>
<evidence type="ECO:0000313" key="3">
    <source>
        <dbReference type="Proteomes" id="UP000231279"/>
    </source>
</evidence>
<keyword evidence="1" id="KW-0175">Coiled coil</keyword>
<dbReference type="EMBL" id="NKXS01000129">
    <property type="protein sequence ID" value="PIN26226.1"/>
    <property type="molecule type" value="Genomic_DNA"/>
</dbReference>
<organism evidence="2 3">
    <name type="scientific">Handroanthus impetiginosus</name>
    <dbReference type="NCBI Taxonomy" id="429701"/>
    <lineage>
        <taxon>Eukaryota</taxon>
        <taxon>Viridiplantae</taxon>
        <taxon>Streptophyta</taxon>
        <taxon>Embryophyta</taxon>
        <taxon>Tracheophyta</taxon>
        <taxon>Spermatophyta</taxon>
        <taxon>Magnoliopsida</taxon>
        <taxon>eudicotyledons</taxon>
        <taxon>Gunneridae</taxon>
        <taxon>Pentapetalae</taxon>
        <taxon>asterids</taxon>
        <taxon>lamiids</taxon>
        <taxon>Lamiales</taxon>
        <taxon>Bignoniaceae</taxon>
        <taxon>Crescentiina</taxon>
        <taxon>Tabebuia alliance</taxon>
        <taxon>Handroanthus</taxon>
    </lineage>
</organism>
<comment type="caution">
    <text evidence="2">The sequence shown here is derived from an EMBL/GenBank/DDBJ whole genome shotgun (WGS) entry which is preliminary data.</text>
</comment>
<dbReference type="PANTHER" id="PTHR36607">
    <property type="entry name" value="1,2-DIHYDROXY-3-KETO-5-METHYLTHIOPENTENE DIOXYGENASE 4"/>
    <property type="match status" value="1"/>
</dbReference>
<protein>
    <submittedName>
        <fullName evidence="2">Uncharacterized protein</fullName>
    </submittedName>
</protein>
<reference evidence="3" key="1">
    <citation type="journal article" date="2018" name="Gigascience">
        <title>Genome assembly of the Pink Ipe (Handroanthus impetiginosus, Bignoniaceae), a highly valued, ecologically keystone Neotropical timber forest tree.</title>
        <authorList>
            <person name="Silva-Junior O.B."/>
            <person name="Grattapaglia D."/>
            <person name="Novaes E."/>
            <person name="Collevatti R.G."/>
        </authorList>
    </citation>
    <scope>NUCLEOTIDE SEQUENCE [LARGE SCALE GENOMIC DNA]</scope>
    <source>
        <strain evidence="3">cv. UFG-1</strain>
    </source>
</reference>
<evidence type="ECO:0000313" key="2">
    <source>
        <dbReference type="EMBL" id="PIN26226.1"/>
    </source>
</evidence>
<dbReference type="PANTHER" id="PTHR36607:SF20">
    <property type="entry name" value="AMINOTRANSFERASE-LIKE PLANT MOBILE DOMAIN-CONTAINING PROTEIN"/>
    <property type="match status" value="1"/>
</dbReference>
<dbReference type="OrthoDB" id="1750307at2759"/>
<keyword evidence="3" id="KW-1185">Reference proteome</keyword>
<name>A0A2G9I8Z1_9LAMI</name>
<dbReference type="Proteomes" id="UP000231279">
    <property type="component" value="Unassembled WGS sequence"/>
</dbReference>